<keyword evidence="8" id="KW-0010">Activator</keyword>
<keyword evidence="10" id="KW-0539">Nucleus</keyword>
<keyword evidence="6" id="KW-0805">Transcription regulation</keyword>
<protein>
    <submittedName>
        <fullName evidence="14">Myocyte-specific enhancer factor 2C isoform X3</fullName>
    </submittedName>
</protein>
<dbReference type="CDD" id="cd00265">
    <property type="entry name" value="MADS_MEF2_like"/>
    <property type="match status" value="1"/>
</dbReference>
<feature type="compositionally biased region" description="Low complexity" evidence="11">
    <location>
        <begin position="416"/>
        <end position="429"/>
    </location>
</feature>
<keyword evidence="2" id="KW-0217">Developmental protein</keyword>
<proteinExistence type="predicted"/>
<accession>A0A3Q0EHR2</accession>
<evidence type="ECO:0000256" key="11">
    <source>
        <dbReference type="SAM" id="MobiDB-lite"/>
    </source>
</evidence>
<evidence type="ECO:0000313" key="13">
    <source>
        <dbReference type="Proteomes" id="UP000189704"/>
    </source>
</evidence>
<keyword evidence="5" id="KW-0524">Neurogenesis</keyword>
<dbReference type="InterPro" id="IPR002100">
    <property type="entry name" value="TF_MADSbox"/>
</dbReference>
<evidence type="ECO:0000259" key="12">
    <source>
        <dbReference type="PROSITE" id="PS50066"/>
    </source>
</evidence>
<evidence type="ECO:0000256" key="3">
    <source>
        <dbReference type="ARBA" id="ARBA00022553"/>
    </source>
</evidence>
<evidence type="ECO:0000256" key="10">
    <source>
        <dbReference type="ARBA" id="ARBA00023242"/>
    </source>
</evidence>
<dbReference type="PROSITE" id="PS50066">
    <property type="entry name" value="MADS_BOX_2"/>
    <property type="match status" value="1"/>
</dbReference>
<feature type="region of interest" description="Disordered" evidence="11">
    <location>
        <begin position="91"/>
        <end position="118"/>
    </location>
</feature>
<sequence length="470" mass="50949">MGRKKIQITRIMDERNRQVTFTKRKFGLMKKAYELSVLCDCEIALIIFNSTNKLFQYASTDMDKVLLKYTEYNEPHESRTNSDIVETLRKKGLNGCDSPDPDADDSVGHSPESEDKYRKINEDIDLMISRQRLCAVPPPNFEMPVSIPVSSHNSLVYSNPVSSLGNPNLLPLAHPSLQRNSMSPGVTHRPPSAGGLMGGDLTSGAGTSAGNGYGNPRNSPGLLVSPGNLNKNMQAKSPPPMNLGMNNRKPDLRVLIPPGSKNTMPSVSEDVDLLLNQRINNSQSAQSLATPVVSVATPTLPGQGMGGYPSAISTTYGTEYSLSSADLSSLSGFNTASALHLGSVTGWQQQHLHNMPPSALSQLGACTSTHLSQSSNLSLPSTQSLNIKSEPVSPPRDRTTTPSRYPQHTRHEAGRSPVDSLSSCSSSYDGSDREDHRNEFHSPIGLTRPSPDERESPSVKRMRLSEGWAT</sequence>
<feature type="compositionally biased region" description="Basic and acidic residues" evidence="11">
    <location>
        <begin position="430"/>
        <end position="440"/>
    </location>
</feature>
<evidence type="ECO:0000256" key="1">
    <source>
        <dbReference type="ARBA" id="ARBA00004123"/>
    </source>
</evidence>
<dbReference type="GO" id="GO:0046983">
    <property type="term" value="F:protein dimerization activity"/>
    <property type="evidence" value="ECO:0007669"/>
    <property type="project" value="InterPro"/>
</dbReference>
<dbReference type="Pfam" id="PF00319">
    <property type="entry name" value="SRF-TF"/>
    <property type="match status" value="1"/>
</dbReference>
<dbReference type="GO" id="GO:0000981">
    <property type="term" value="F:DNA-binding transcription factor activity, RNA polymerase II-specific"/>
    <property type="evidence" value="ECO:0007669"/>
    <property type="project" value="TreeGrafter"/>
</dbReference>
<evidence type="ECO:0000256" key="9">
    <source>
        <dbReference type="ARBA" id="ARBA00023163"/>
    </source>
</evidence>
<feature type="domain" description="MADS-box" evidence="12">
    <location>
        <begin position="1"/>
        <end position="61"/>
    </location>
</feature>
<evidence type="ECO:0000256" key="6">
    <source>
        <dbReference type="ARBA" id="ARBA00023015"/>
    </source>
</evidence>
<dbReference type="PRINTS" id="PR00404">
    <property type="entry name" value="MADSDOMAIN"/>
</dbReference>
<dbReference type="SUPFAM" id="SSF55455">
    <property type="entry name" value="SRF-like"/>
    <property type="match status" value="1"/>
</dbReference>
<dbReference type="InterPro" id="IPR036879">
    <property type="entry name" value="TF_MADSbox_sf"/>
</dbReference>
<keyword evidence="13" id="KW-1185">Reference proteome</keyword>
<evidence type="ECO:0000256" key="7">
    <source>
        <dbReference type="ARBA" id="ARBA00023125"/>
    </source>
</evidence>
<dbReference type="Pfam" id="PF12347">
    <property type="entry name" value="HJURP_C"/>
    <property type="match status" value="1"/>
</dbReference>
<dbReference type="GO" id="GO:0005634">
    <property type="term" value="C:nucleus"/>
    <property type="evidence" value="ECO:0007669"/>
    <property type="project" value="UniProtKB-SubCell"/>
</dbReference>
<dbReference type="GO" id="GO:0030154">
    <property type="term" value="P:cell differentiation"/>
    <property type="evidence" value="ECO:0007669"/>
    <property type="project" value="UniProtKB-KW"/>
</dbReference>
<organism evidence="13 14">
    <name type="scientific">Carlito syrichta</name>
    <name type="common">Philippine tarsier</name>
    <name type="synonym">Tarsius syrichta</name>
    <dbReference type="NCBI Taxonomy" id="1868482"/>
    <lineage>
        <taxon>Eukaryota</taxon>
        <taxon>Metazoa</taxon>
        <taxon>Chordata</taxon>
        <taxon>Craniata</taxon>
        <taxon>Vertebrata</taxon>
        <taxon>Euteleostomi</taxon>
        <taxon>Mammalia</taxon>
        <taxon>Eutheria</taxon>
        <taxon>Euarchontoglires</taxon>
        <taxon>Primates</taxon>
        <taxon>Haplorrhini</taxon>
        <taxon>Tarsiiformes</taxon>
        <taxon>Tarsiidae</taxon>
        <taxon>Carlito</taxon>
    </lineage>
</organism>
<gene>
    <name evidence="14" type="primary">MEF2C</name>
</gene>
<dbReference type="GeneID" id="103275041"/>
<dbReference type="Gene3D" id="3.40.1810.10">
    <property type="entry name" value="Transcription factor, MADS-box"/>
    <property type="match status" value="1"/>
</dbReference>
<dbReference type="FunFam" id="3.40.1810.10:FF:000001">
    <property type="entry name" value="Myocyte-specific enhancer factor 2A homolog"/>
    <property type="match status" value="1"/>
</dbReference>
<keyword evidence="9" id="KW-0804">Transcription</keyword>
<dbReference type="AlphaFoldDB" id="A0A3Q0EHR2"/>
<keyword evidence="3" id="KW-0597">Phosphoprotein</keyword>
<feature type="region of interest" description="Disordered" evidence="11">
    <location>
        <begin position="372"/>
        <end position="470"/>
    </location>
</feature>
<dbReference type="PANTHER" id="PTHR11945">
    <property type="entry name" value="MADS BOX PROTEIN"/>
    <property type="match status" value="1"/>
</dbReference>
<dbReference type="CTD" id="4208"/>
<reference evidence="14" key="1">
    <citation type="submission" date="2025-08" db="UniProtKB">
        <authorList>
            <consortium name="RefSeq"/>
        </authorList>
    </citation>
    <scope>IDENTIFICATION</scope>
</reference>
<dbReference type="RefSeq" id="XP_021575186.1">
    <property type="nucleotide sequence ID" value="XM_021719511.1"/>
</dbReference>
<evidence type="ECO:0000256" key="5">
    <source>
        <dbReference type="ARBA" id="ARBA00022902"/>
    </source>
</evidence>
<evidence type="ECO:0000256" key="8">
    <source>
        <dbReference type="ARBA" id="ARBA00023159"/>
    </source>
</evidence>
<feature type="region of interest" description="Disordered" evidence="11">
    <location>
        <begin position="180"/>
        <end position="246"/>
    </location>
</feature>
<comment type="subcellular location">
    <subcellularLocation>
        <location evidence="1">Nucleus</location>
    </subcellularLocation>
</comment>
<dbReference type="GO" id="GO:0007507">
    <property type="term" value="P:heart development"/>
    <property type="evidence" value="ECO:0007669"/>
    <property type="project" value="UniProtKB-ARBA"/>
</dbReference>
<keyword evidence="4" id="KW-0221">Differentiation</keyword>
<dbReference type="GO" id="GO:0000978">
    <property type="term" value="F:RNA polymerase II cis-regulatory region sequence-specific DNA binding"/>
    <property type="evidence" value="ECO:0007669"/>
    <property type="project" value="TreeGrafter"/>
</dbReference>
<dbReference type="Proteomes" id="UP000189704">
    <property type="component" value="Unplaced"/>
</dbReference>
<keyword evidence="7" id="KW-0238">DNA-binding</keyword>
<dbReference type="InterPro" id="IPR033896">
    <property type="entry name" value="MEF2-like_N"/>
</dbReference>
<evidence type="ECO:0000256" key="4">
    <source>
        <dbReference type="ARBA" id="ARBA00022782"/>
    </source>
</evidence>
<dbReference type="GO" id="GO:0045944">
    <property type="term" value="P:positive regulation of transcription by RNA polymerase II"/>
    <property type="evidence" value="ECO:0007669"/>
    <property type="project" value="InterPro"/>
</dbReference>
<dbReference type="InterPro" id="IPR022102">
    <property type="entry name" value="HJURP_C"/>
</dbReference>
<name>A0A3Q0EHR2_CARSF</name>
<dbReference type="GO" id="GO:0042826">
    <property type="term" value="F:histone deacetylase binding"/>
    <property type="evidence" value="ECO:0007669"/>
    <property type="project" value="TreeGrafter"/>
</dbReference>
<dbReference type="PANTHER" id="PTHR11945:SF534">
    <property type="entry name" value="MYOCYTE-SPECIFIC ENHANCER FACTOR 2"/>
    <property type="match status" value="1"/>
</dbReference>
<dbReference type="GO" id="GO:0007399">
    <property type="term" value="P:nervous system development"/>
    <property type="evidence" value="ECO:0007669"/>
    <property type="project" value="UniProtKB-KW"/>
</dbReference>
<evidence type="ECO:0000313" key="14">
    <source>
        <dbReference type="RefSeq" id="XP_021575186.1"/>
    </source>
</evidence>
<evidence type="ECO:0000256" key="2">
    <source>
        <dbReference type="ARBA" id="ARBA00022473"/>
    </source>
</evidence>
<dbReference type="SMART" id="SM00432">
    <property type="entry name" value="MADS"/>
    <property type="match status" value="1"/>
</dbReference>
<feature type="compositionally biased region" description="Polar residues" evidence="11">
    <location>
        <begin position="372"/>
        <end position="387"/>
    </location>
</feature>
<dbReference type="PROSITE" id="PS00350">
    <property type="entry name" value="MADS_BOX_1"/>
    <property type="match status" value="1"/>
</dbReference>